<reference evidence="4 5" key="1">
    <citation type="journal article" date="2016" name="Syst. Appl. Microbiol.">
        <title>Pararhizobium polonicum sp. nov. isolated from tumors on stone fruit rootstocks.</title>
        <authorList>
            <person name="Pulawska J."/>
            <person name="Kuzmanovic N."/>
            <person name="Willems A."/>
            <person name="Pothier J.F."/>
        </authorList>
    </citation>
    <scope>NUCLEOTIDE SEQUENCE [LARGE SCALE GENOMIC DNA]</scope>
    <source>
        <strain evidence="4 5">F5.1</strain>
    </source>
</reference>
<dbReference type="InterPro" id="IPR001343">
    <property type="entry name" value="Hemolysn_Ca-bd"/>
</dbReference>
<gene>
    <name evidence="4" type="ORF">ADU59_29365</name>
</gene>
<sequence>MFDFSGLTRIDNGSIINLYHGNDTYIGHVGADNVLGGAGSDNLSGGGGNDRLNGGEGNDTLLGGDGADQIWGGNGNDTLDGGAGDDTFYLQGTGQNVGADVFIGGSGWDQLIVKGSVFVTNLTLDAAAGVEYLDIGNSDSFNNSLQGTSAANHFDLSGLTKLNNLLLIQWPGDWGDPGWTEVEVIPILMGDGNDTYIGYVGDDAVEGGRGDDTLSGGDGNDWLSGGEGNDTLDGGSGNDTFYVGNVSSEIAGDDVYIGGSGSLDTLEVGDDTVMTNLTLDAAAGVEILKLSYSLSGTGEANRFDLSGLTRIEGSRVMSLGDGNDTFIGHAGDNSVSGDAGRDNLSGGNGNDGLSGGLGNDSLYGESGNDILIGDAGNDRLSGGDGDDTLSGGLDNDTLDGGIGNDDLKGGAGDDRLSGRRGNDVLNGGDGADNLTAGIGADTLTGGLGADQFILTMIADSTVAASGRDIILDFARTHGDKIDLSLVDASTTLAGDQVFAFIGSAAFSNTAGELRYEIKGIDTFISGDVNGDGTADFTVVLDRALAMQASDFVL</sequence>
<organism evidence="4 5">
    <name type="scientific">Pararhizobium polonicum</name>
    <dbReference type="NCBI Taxonomy" id="1612624"/>
    <lineage>
        <taxon>Bacteria</taxon>
        <taxon>Pseudomonadati</taxon>
        <taxon>Pseudomonadota</taxon>
        <taxon>Alphaproteobacteria</taxon>
        <taxon>Hyphomicrobiales</taxon>
        <taxon>Rhizobiaceae</taxon>
        <taxon>Rhizobium/Agrobacterium group</taxon>
        <taxon>Pararhizobium</taxon>
    </lineage>
</organism>
<dbReference type="InterPro" id="IPR018511">
    <property type="entry name" value="Hemolysin-typ_Ca-bd_CS"/>
</dbReference>
<feature type="region of interest" description="Disordered" evidence="3">
    <location>
        <begin position="330"/>
        <end position="351"/>
    </location>
</feature>
<dbReference type="PANTHER" id="PTHR38340:SF1">
    <property type="entry name" value="S-LAYER PROTEIN"/>
    <property type="match status" value="1"/>
</dbReference>
<proteinExistence type="predicted"/>
<evidence type="ECO:0000256" key="3">
    <source>
        <dbReference type="SAM" id="MobiDB-lite"/>
    </source>
</evidence>
<dbReference type="GO" id="GO:0005576">
    <property type="term" value="C:extracellular region"/>
    <property type="evidence" value="ECO:0007669"/>
    <property type="project" value="UniProtKB-SubCell"/>
</dbReference>
<dbReference type="Pfam" id="PF00353">
    <property type="entry name" value="HemolysinCabind"/>
    <property type="match status" value="6"/>
</dbReference>
<dbReference type="STRING" id="1612624.ADU59_29365"/>
<feature type="region of interest" description="Disordered" evidence="3">
    <location>
        <begin position="381"/>
        <end position="424"/>
    </location>
</feature>
<feature type="compositionally biased region" description="Basic and acidic residues" evidence="3">
    <location>
        <begin position="405"/>
        <end position="422"/>
    </location>
</feature>
<comment type="subcellular location">
    <subcellularLocation>
        <location evidence="1">Secreted</location>
    </subcellularLocation>
</comment>
<dbReference type="SUPFAM" id="SSF51120">
    <property type="entry name" value="beta-Roll"/>
    <property type="match status" value="3"/>
</dbReference>
<dbReference type="PRINTS" id="PR00313">
    <property type="entry name" value="CABNDNGRPT"/>
</dbReference>
<dbReference type="InterPro" id="IPR050557">
    <property type="entry name" value="RTX_toxin/Mannuronan_C5-epim"/>
</dbReference>
<evidence type="ECO:0008006" key="6">
    <source>
        <dbReference type="Google" id="ProtNLM"/>
    </source>
</evidence>
<feature type="region of interest" description="Disordered" evidence="3">
    <location>
        <begin position="208"/>
        <end position="230"/>
    </location>
</feature>
<evidence type="ECO:0000256" key="1">
    <source>
        <dbReference type="ARBA" id="ARBA00004613"/>
    </source>
</evidence>
<dbReference type="Proteomes" id="UP000093111">
    <property type="component" value="Unassembled WGS sequence"/>
</dbReference>
<keyword evidence="5" id="KW-1185">Reference proteome</keyword>
<protein>
    <recommendedName>
        <fullName evidence="6">Calcium-binding protein</fullName>
    </recommendedName>
</protein>
<name>A0A1C7NSD0_9HYPH</name>
<evidence type="ECO:0000313" key="5">
    <source>
        <dbReference type="Proteomes" id="UP000093111"/>
    </source>
</evidence>
<dbReference type="AlphaFoldDB" id="A0A1C7NSD0"/>
<accession>A0A1C7NSD0</accession>
<dbReference type="GO" id="GO:0005509">
    <property type="term" value="F:calcium ion binding"/>
    <property type="evidence" value="ECO:0007669"/>
    <property type="project" value="InterPro"/>
</dbReference>
<dbReference type="InterPro" id="IPR011049">
    <property type="entry name" value="Serralysin-like_metalloprot_C"/>
</dbReference>
<keyword evidence="2" id="KW-0964">Secreted</keyword>
<dbReference type="EMBL" id="LGLV01000031">
    <property type="protein sequence ID" value="OBZ91950.1"/>
    <property type="molecule type" value="Genomic_DNA"/>
</dbReference>
<evidence type="ECO:0000313" key="4">
    <source>
        <dbReference type="EMBL" id="OBZ91950.1"/>
    </source>
</evidence>
<feature type="compositionally biased region" description="Low complexity" evidence="3">
    <location>
        <begin position="388"/>
        <end position="399"/>
    </location>
</feature>
<dbReference type="PATRIC" id="fig|1612624.7.peg.4500"/>
<comment type="caution">
    <text evidence="4">The sequence shown here is derived from an EMBL/GenBank/DDBJ whole genome shotgun (WGS) entry which is preliminary data.</text>
</comment>
<evidence type="ECO:0000256" key="2">
    <source>
        <dbReference type="ARBA" id="ARBA00022525"/>
    </source>
</evidence>
<dbReference type="PROSITE" id="PS00330">
    <property type="entry name" value="HEMOLYSIN_CALCIUM"/>
    <property type="match status" value="8"/>
</dbReference>
<dbReference type="Gene3D" id="2.150.10.10">
    <property type="entry name" value="Serralysin-like metalloprotease, C-terminal"/>
    <property type="match status" value="4"/>
</dbReference>
<dbReference type="PANTHER" id="PTHR38340">
    <property type="entry name" value="S-LAYER PROTEIN"/>
    <property type="match status" value="1"/>
</dbReference>